<proteinExistence type="predicted"/>
<dbReference type="RefSeq" id="WP_006193304.1">
    <property type="nucleotide sequence ID" value="NC_015437.1"/>
</dbReference>
<gene>
    <name evidence="1" type="ordered locus">Selsp_2179</name>
    <name evidence="2" type="ORF">SELSPUOL_01993</name>
</gene>
<reference evidence="2 3" key="1">
    <citation type="submission" date="2009-09" db="EMBL/GenBank/DDBJ databases">
        <authorList>
            <person name="Weinstock G."/>
            <person name="Sodergren E."/>
            <person name="Clifton S."/>
            <person name="Fulton L."/>
            <person name="Fulton B."/>
            <person name="Courtney L."/>
            <person name="Fronick C."/>
            <person name="Harrison M."/>
            <person name="Strong C."/>
            <person name="Farmer C."/>
            <person name="Delahaunty K."/>
            <person name="Markovic C."/>
            <person name="Hall O."/>
            <person name="Minx P."/>
            <person name="Tomlinson C."/>
            <person name="Mitreva M."/>
            <person name="Nelson J."/>
            <person name="Hou S."/>
            <person name="Wollam A."/>
            <person name="Pepin K.H."/>
            <person name="Johnson M."/>
            <person name="Bhonagiri V."/>
            <person name="Nash W.E."/>
            <person name="Warren W."/>
            <person name="Chinwalla A."/>
            <person name="Mardis E.R."/>
            <person name="Wilson R.K."/>
        </authorList>
    </citation>
    <scope>NUCLEOTIDE SEQUENCE [LARGE SCALE GENOMIC DNA]</scope>
    <source>
        <strain evidence="2">ATCC 35185</strain>
        <strain evidence="3">ATCC 35185 / DSM 20758 / VPI D19B-28</strain>
    </source>
</reference>
<organism evidence="2 3">
    <name type="scientific">Selenomonas sputigena (strain ATCC 35185 / DSM 20758 / CCUG 44933 / VPI D19B-28)</name>
    <dbReference type="NCBI Taxonomy" id="546271"/>
    <lineage>
        <taxon>Bacteria</taxon>
        <taxon>Bacillati</taxon>
        <taxon>Bacillota</taxon>
        <taxon>Negativicutes</taxon>
        <taxon>Selenomonadales</taxon>
        <taxon>Selenomonadaceae</taxon>
        <taxon>Selenomonas</taxon>
    </lineage>
</organism>
<name>C9LWY6_SELS3</name>
<dbReference type="HOGENOM" id="CLU_2847394_0_0_9"/>
<sequence>MKKRRAHSPIRMNLSDAEYQMIDRLAKKYDCSHAELVRRFIFQRLEDEFSIKVEGPRTKGMGYHG</sequence>
<protein>
    <submittedName>
        <fullName evidence="2">Uncharacterized protein</fullName>
    </submittedName>
</protein>
<dbReference type="Proteomes" id="UP000011124">
    <property type="component" value="Chromosome"/>
</dbReference>
<accession>C9LWY6</accession>
<dbReference type="KEGG" id="ssg:Selsp_2179"/>
<evidence type="ECO:0000313" key="4">
    <source>
        <dbReference type="Proteomes" id="UP000011124"/>
    </source>
</evidence>
<dbReference type="EMBL" id="CP002637">
    <property type="protein sequence ID" value="AEC01125.1"/>
    <property type="molecule type" value="Genomic_DNA"/>
</dbReference>
<dbReference type="STRING" id="546271.Selsp_2179"/>
<evidence type="ECO:0000313" key="1">
    <source>
        <dbReference type="EMBL" id="AEC01125.1"/>
    </source>
</evidence>
<keyword evidence="4" id="KW-1185">Reference proteome</keyword>
<evidence type="ECO:0000313" key="2">
    <source>
        <dbReference type="EMBL" id="EEX76663.1"/>
    </source>
</evidence>
<dbReference type="AlphaFoldDB" id="C9LWY6"/>
<dbReference type="EMBL" id="ACKP02000046">
    <property type="protein sequence ID" value="EEX76663.1"/>
    <property type="molecule type" value="Genomic_DNA"/>
</dbReference>
<evidence type="ECO:0000313" key="3">
    <source>
        <dbReference type="Proteomes" id="UP000003505"/>
    </source>
</evidence>
<reference evidence="1 4" key="2">
    <citation type="submission" date="2011-04" db="EMBL/GenBank/DDBJ databases">
        <title>The complete genome of Selenomonas sputigena DSM 20758.</title>
        <authorList>
            <consortium name="US DOE Joint Genome Institute (JGI-PGF)"/>
            <person name="Lucas S."/>
            <person name="Copeland A."/>
            <person name="Lapidus A."/>
            <person name="Bruce D."/>
            <person name="Goodwin L."/>
            <person name="Pitluck S."/>
            <person name="Peters L."/>
            <person name="Kyrpides N."/>
            <person name="Mavromatis K."/>
            <person name="Ivanova N."/>
            <person name="Ovchinnikova G."/>
            <person name="Teshima H."/>
            <person name="Detter J.C."/>
            <person name="Tapia R."/>
            <person name="Han C."/>
            <person name="Land M."/>
            <person name="Hauser L."/>
            <person name="Markowitz V."/>
            <person name="Cheng J.-F."/>
            <person name="Hugenholtz P."/>
            <person name="Woyke T."/>
            <person name="Wu D."/>
            <person name="Gronow S."/>
            <person name="Wellnitz S."/>
            <person name="Schneider S."/>
            <person name="Klenk H.-P."/>
            <person name="Eisen J.A."/>
        </authorList>
    </citation>
    <scope>NUCLEOTIDE SEQUENCE [LARGE SCALE GENOMIC DNA]</scope>
    <source>
        <strain evidence="1">ATCC 35185</strain>
        <strain evidence="4">ATCC 35185 / DSM 20758 / VPI D19B-28</strain>
    </source>
</reference>
<dbReference type="Proteomes" id="UP000003505">
    <property type="component" value="Unassembled WGS sequence"/>
</dbReference>